<evidence type="ECO:0000313" key="8">
    <source>
        <dbReference type="RefSeq" id="XP_071917174.1"/>
    </source>
</evidence>
<keyword evidence="2" id="KW-0349">Heme</keyword>
<evidence type="ECO:0000256" key="4">
    <source>
        <dbReference type="ARBA" id="ARBA00023002"/>
    </source>
</evidence>
<keyword evidence="5" id="KW-0408">Iron</keyword>
<keyword evidence="3" id="KW-0479">Metal-binding</keyword>
<reference evidence="8" key="1">
    <citation type="submission" date="2025-08" db="UniProtKB">
        <authorList>
            <consortium name="RefSeq"/>
        </authorList>
    </citation>
    <scope>IDENTIFICATION</scope>
    <source>
        <tissue evidence="8">Leaves</tissue>
    </source>
</reference>
<dbReference type="Pfam" id="PF00067">
    <property type="entry name" value="p450"/>
    <property type="match status" value="1"/>
</dbReference>
<evidence type="ECO:0000256" key="2">
    <source>
        <dbReference type="ARBA" id="ARBA00022617"/>
    </source>
</evidence>
<dbReference type="PANTHER" id="PTHR47953:SF16">
    <property type="entry name" value="CYTOCHROME P450 71D8"/>
    <property type="match status" value="1"/>
</dbReference>
<evidence type="ECO:0000256" key="3">
    <source>
        <dbReference type="ARBA" id="ARBA00022723"/>
    </source>
</evidence>
<dbReference type="PANTHER" id="PTHR47953">
    <property type="entry name" value="OS08G0105600 PROTEIN"/>
    <property type="match status" value="1"/>
</dbReference>
<sequence>MTCRAAFGGILKNNETMIEFLKKSVTLAGGFVAADFFASLKILPIISGIKGELLTMHHKIDAILDDVINQHKVNHESGKKGNAESGDEDLIDVLLRQQENGSLQIPITSQKIKADIFNTGTDTTSIVTEWAMSELMKNPKVMAKVQAEVRQVCKGKKTIEEEDIQKLTYLKMVVLETLRLHPPVPLIPRSNKEIKPRSQRVDDLDMDESIGITVGRKNDLYLVAPAYYPSWNE</sequence>
<name>A0ABM4VCA7_COFAR</name>
<dbReference type="PRINTS" id="PR00463">
    <property type="entry name" value="EP450I"/>
</dbReference>
<dbReference type="GeneID" id="140012774"/>
<keyword evidence="4" id="KW-0560">Oxidoreductase</keyword>
<dbReference type="Gene3D" id="1.10.630.10">
    <property type="entry name" value="Cytochrome P450"/>
    <property type="match status" value="1"/>
</dbReference>
<dbReference type="InterPro" id="IPR052306">
    <property type="entry name" value="CYP450_71D"/>
</dbReference>
<dbReference type="RefSeq" id="XP_071917174.1">
    <property type="nucleotide sequence ID" value="XM_072061073.1"/>
</dbReference>
<organism evidence="7 8">
    <name type="scientific">Coffea arabica</name>
    <name type="common">Arabian coffee</name>
    <dbReference type="NCBI Taxonomy" id="13443"/>
    <lineage>
        <taxon>Eukaryota</taxon>
        <taxon>Viridiplantae</taxon>
        <taxon>Streptophyta</taxon>
        <taxon>Embryophyta</taxon>
        <taxon>Tracheophyta</taxon>
        <taxon>Spermatophyta</taxon>
        <taxon>Magnoliopsida</taxon>
        <taxon>eudicotyledons</taxon>
        <taxon>Gunneridae</taxon>
        <taxon>Pentapetalae</taxon>
        <taxon>asterids</taxon>
        <taxon>lamiids</taxon>
        <taxon>Gentianales</taxon>
        <taxon>Rubiaceae</taxon>
        <taxon>Ixoroideae</taxon>
        <taxon>Gardenieae complex</taxon>
        <taxon>Bertiereae - Coffeeae clade</taxon>
        <taxon>Coffeeae</taxon>
        <taxon>Coffea</taxon>
    </lineage>
</organism>
<dbReference type="InterPro" id="IPR002401">
    <property type="entry name" value="Cyt_P450_E_grp-I"/>
</dbReference>
<evidence type="ECO:0000256" key="1">
    <source>
        <dbReference type="ARBA" id="ARBA00010617"/>
    </source>
</evidence>
<keyword evidence="6" id="KW-0503">Monooxygenase</keyword>
<protein>
    <submittedName>
        <fullName evidence="8">Premnaspirodiene oxygenase-like</fullName>
    </submittedName>
</protein>
<keyword evidence="7" id="KW-1185">Reference proteome</keyword>
<dbReference type="SUPFAM" id="SSF48264">
    <property type="entry name" value="Cytochrome P450"/>
    <property type="match status" value="1"/>
</dbReference>
<evidence type="ECO:0000313" key="7">
    <source>
        <dbReference type="Proteomes" id="UP001652660"/>
    </source>
</evidence>
<proteinExistence type="inferred from homology"/>
<dbReference type="InterPro" id="IPR001128">
    <property type="entry name" value="Cyt_P450"/>
</dbReference>
<evidence type="ECO:0000256" key="6">
    <source>
        <dbReference type="ARBA" id="ARBA00023033"/>
    </source>
</evidence>
<evidence type="ECO:0000256" key="5">
    <source>
        <dbReference type="ARBA" id="ARBA00023004"/>
    </source>
</evidence>
<dbReference type="InterPro" id="IPR036396">
    <property type="entry name" value="Cyt_P450_sf"/>
</dbReference>
<gene>
    <name evidence="8" type="primary">LOC140012774</name>
</gene>
<dbReference type="Proteomes" id="UP001652660">
    <property type="component" value="Chromosome 8e"/>
</dbReference>
<comment type="similarity">
    <text evidence="1">Belongs to the cytochrome P450 family.</text>
</comment>
<accession>A0ABM4VCA7</accession>